<protein>
    <submittedName>
        <fullName evidence="1">Uncharacterized protein</fullName>
    </submittedName>
</protein>
<reference evidence="1 2" key="1">
    <citation type="submission" date="2024-09" db="EMBL/GenBank/DDBJ databases">
        <title>Rethinking Asexuality: The Enigmatic Case of Functional Sexual Genes in Lepraria (Stereocaulaceae).</title>
        <authorList>
            <person name="Doellman M."/>
            <person name="Sun Y."/>
            <person name="Barcenas-Pena A."/>
            <person name="Lumbsch H.T."/>
            <person name="Grewe F."/>
        </authorList>
    </citation>
    <scope>NUCLEOTIDE SEQUENCE [LARGE SCALE GENOMIC DNA]</scope>
    <source>
        <strain evidence="1 2">Grewe 0041</strain>
    </source>
</reference>
<dbReference type="Gene3D" id="3.40.50.720">
    <property type="entry name" value="NAD(P)-binding Rossmann-like Domain"/>
    <property type="match status" value="1"/>
</dbReference>
<evidence type="ECO:0000313" key="1">
    <source>
        <dbReference type="EMBL" id="KAL2050278.1"/>
    </source>
</evidence>
<accession>A0ABR4AX92</accession>
<name>A0ABR4AX92_9LECA</name>
<organism evidence="1 2">
    <name type="scientific">Lepraria finkii</name>
    <dbReference type="NCBI Taxonomy" id="1340010"/>
    <lineage>
        <taxon>Eukaryota</taxon>
        <taxon>Fungi</taxon>
        <taxon>Dikarya</taxon>
        <taxon>Ascomycota</taxon>
        <taxon>Pezizomycotina</taxon>
        <taxon>Lecanoromycetes</taxon>
        <taxon>OSLEUM clade</taxon>
        <taxon>Lecanoromycetidae</taxon>
        <taxon>Lecanorales</taxon>
        <taxon>Lecanorineae</taxon>
        <taxon>Stereocaulaceae</taxon>
        <taxon>Lepraria</taxon>
    </lineage>
</organism>
<gene>
    <name evidence="1" type="ORF">ABVK25_009505</name>
</gene>
<keyword evidence="2" id="KW-1185">Reference proteome</keyword>
<dbReference type="Proteomes" id="UP001590951">
    <property type="component" value="Unassembled WGS sequence"/>
</dbReference>
<dbReference type="EMBL" id="JBHFEH010000050">
    <property type="protein sequence ID" value="KAL2050278.1"/>
    <property type="molecule type" value="Genomic_DNA"/>
</dbReference>
<proteinExistence type="predicted"/>
<evidence type="ECO:0000313" key="2">
    <source>
        <dbReference type="Proteomes" id="UP001590951"/>
    </source>
</evidence>
<comment type="caution">
    <text evidence="1">The sequence shown here is derived from an EMBL/GenBank/DDBJ whole genome shotgun (WGS) entry which is preliminary data.</text>
</comment>
<sequence>MLRKLLLREGQISFCVGKKLAVKAIWKVVEEEKPSYTVKNFLPALIFGPPLQQVRDLRKLNFNITQLYSRFDGANNIVSGTTFPANIKPHDLAVTRIKTITTPTSTNRRFIVGDIR</sequence>